<accession>A0ABS6BJZ4</accession>
<keyword evidence="9" id="KW-1185">Reference proteome</keyword>
<name>A0ABS6BJZ4_9SPHN</name>
<comment type="similarity">
    <text evidence="3 4">Belongs to the TonB-dependent receptor family.</text>
</comment>
<feature type="signal peptide" evidence="5">
    <location>
        <begin position="1"/>
        <end position="32"/>
    </location>
</feature>
<dbReference type="Pfam" id="PF07715">
    <property type="entry name" value="Plug"/>
    <property type="match status" value="1"/>
</dbReference>
<evidence type="ECO:0000259" key="7">
    <source>
        <dbReference type="Pfam" id="PF07715"/>
    </source>
</evidence>
<sequence length="808" mass="87466">MKNVVTGSRRRFGVRLALFCSAASGLAAPLLAQDMPRATAVVDDSEIVVTALRRATSVQETPIAISAVSAATLTNQGITTSEGLARVAPNLVVRPNSDGGSRVTIRNIQAPGEPTVGLYYDDTPLIGSGGVSNDSGATTPAVRLFDVERVEVLRGPQGTLYGASAMAGTVRLIFNKPNLSDWGGEVAADVTSIQHGEPGFNTQAALNVPLVDGKLAVRVVGFVEELGGWVDNSTLGKKDVNDNESYGGRALIRWKPTDDLTLDGLAVYQKRTGARATWDLSRWVNGGPKYDQDRLIAMPQSDRLQLYSGTANWDFGFATLTAIGSYSKRDLAFSFDYTPYFHNRASVTAPNSAACSRWAGLADTTNPAWPVTGQCSPAQLASFKQNYVDAWPTNATYQPQSTKTNTQEVRLANGDGRFKWTLGFYHSVRDNFTRSLLYSTNAAGYITPETMQNPGPYLDRYVDDRLSQIAGFGEATYEVLDGLNVTGGVRYFEYKKRTTSAVPVGNFIAGSLANPTPTTDRFNQNGTLLNFNVNYKVTPTVMVYASASQGFRPGGVNQAPTTDPSYQRTYDSDSLWNYEVGVKSTLFDRLLVLNADVFQIDWSNMQISGSFQNAFSFVTNAGKARIRGVEVEATLRPMPGLVLRGSGSYTIGKLTEDQVPPAGAAVTYRGLKGDYIPNVPKITAQGSAEYTFPVSDGMEFTTIADVSYQGSNWSQFPRVQRSIYSASTNANIVPALQRIRAMTMTGLRAGFQSTDGGWGIYAYVTNLFDETGIISKANGPTTGGDNINLVFVQASQPRTFGLNFRKKF</sequence>
<keyword evidence="8" id="KW-0675">Receptor</keyword>
<keyword evidence="2 4" id="KW-0798">TonB box</keyword>
<dbReference type="Proteomes" id="UP000776276">
    <property type="component" value="Unassembled WGS sequence"/>
</dbReference>
<proteinExistence type="inferred from homology"/>
<keyword evidence="5" id="KW-0732">Signal</keyword>
<evidence type="ECO:0000256" key="2">
    <source>
        <dbReference type="ARBA" id="ARBA00023077"/>
    </source>
</evidence>
<dbReference type="PANTHER" id="PTHR32552">
    <property type="entry name" value="FERRICHROME IRON RECEPTOR-RELATED"/>
    <property type="match status" value="1"/>
</dbReference>
<evidence type="ECO:0000256" key="5">
    <source>
        <dbReference type="SAM" id="SignalP"/>
    </source>
</evidence>
<evidence type="ECO:0000313" key="9">
    <source>
        <dbReference type="Proteomes" id="UP000776276"/>
    </source>
</evidence>
<comment type="subcellular location">
    <subcellularLocation>
        <location evidence="3">Cell outer membrane</location>
        <topology evidence="3">Multi-pass membrane protein</topology>
    </subcellularLocation>
</comment>
<reference evidence="8 9" key="1">
    <citation type="submission" date="2021-06" db="EMBL/GenBank/DDBJ databases">
        <title>Sphingomonas sp. XMGL2, whole genome shotgun sequencing project.</title>
        <authorList>
            <person name="Zhao G."/>
            <person name="Shen L."/>
        </authorList>
    </citation>
    <scope>NUCLEOTIDE SEQUENCE [LARGE SCALE GENOMIC DNA]</scope>
    <source>
        <strain evidence="8 9">XMGL2</strain>
    </source>
</reference>
<keyword evidence="3" id="KW-1134">Transmembrane beta strand</keyword>
<evidence type="ECO:0000256" key="3">
    <source>
        <dbReference type="PROSITE-ProRule" id="PRU01360"/>
    </source>
</evidence>
<evidence type="ECO:0000259" key="6">
    <source>
        <dbReference type="Pfam" id="PF00593"/>
    </source>
</evidence>
<dbReference type="InterPro" id="IPR012910">
    <property type="entry name" value="Plug_dom"/>
</dbReference>
<dbReference type="RefSeq" id="WP_216325142.1">
    <property type="nucleotide sequence ID" value="NZ_JAHKRT010000006.1"/>
</dbReference>
<dbReference type="Pfam" id="PF00593">
    <property type="entry name" value="TonB_dep_Rec_b-barrel"/>
    <property type="match status" value="1"/>
</dbReference>
<feature type="chain" id="PRO_5045914370" evidence="5">
    <location>
        <begin position="33"/>
        <end position="808"/>
    </location>
</feature>
<evidence type="ECO:0000256" key="1">
    <source>
        <dbReference type="ARBA" id="ARBA00023065"/>
    </source>
</evidence>
<dbReference type="InterPro" id="IPR039426">
    <property type="entry name" value="TonB-dep_rcpt-like"/>
</dbReference>
<feature type="domain" description="TonB-dependent receptor plug" evidence="7">
    <location>
        <begin position="58"/>
        <end position="169"/>
    </location>
</feature>
<organism evidence="8 9">
    <name type="scientific">Sphingomonas quercus</name>
    <dbReference type="NCBI Taxonomy" id="2842451"/>
    <lineage>
        <taxon>Bacteria</taxon>
        <taxon>Pseudomonadati</taxon>
        <taxon>Pseudomonadota</taxon>
        <taxon>Alphaproteobacteria</taxon>
        <taxon>Sphingomonadales</taxon>
        <taxon>Sphingomonadaceae</taxon>
        <taxon>Sphingomonas</taxon>
    </lineage>
</organism>
<gene>
    <name evidence="8" type="ORF">KOF26_12125</name>
</gene>
<protein>
    <submittedName>
        <fullName evidence="8">TonB-dependent receptor</fullName>
    </submittedName>
</protein>
<dbReference type="EMBL" id="JAHKRT010000006">
    <property type="protein sequence ID" value="MBU3078617.1"/>
    <property type="molecule type" value="Genomic_DNA"/>
</dbReference>
<keyword evidence="3" id="KW-0998">Cell outer membrane</keyword>
<comment type="caution">
    <text evidence="8">The sequence shown here is derived from an EMBL/GenBank/DDBJ whole genome shotgun (WGS) entry which is preliminary data.</text>
</comment>
<dbReference type="InterPro" id="IPR000531">
    <property type="entry name" value="Beta-barrel_TonB"/>
</dbReference>
<keyword evidence="3 4" id="KW-0472">Membrane</keyword>
<keyword evidence="3" id="KW-0812">Transmembrane</keyword>
<evidence type="ECO:0000313" key="8">
    <source>
        <dbReference type="EMBL" id="MBU3078617.1"/>
    </source>
</evidence>
<keyword evidence="1" id="KW-0406">Ion transport</keyword>
<evidence type="ECO:0000256" key="4">
    <source>
        <dbReference type="RuleBase" id="RU003357"/>
    </source>
</evidence>
<dbReference type="PROSITE" id="PS52016">
    <property type="entry name" value="TONB_DEPENDENT_REC_3"/>
    <property type="match status" value="1"/>
</dbReference>
<dbReference type="PANTHER" id="PTHR32552:SF81">
    <property type="entry name" value="TONB-DEPENDENT OUTER MEMBRANE RECEPTOR"/>
    <property type="match status" value="1"/>
</dbReference>
<feature type="domain" description="TonB-dependent receptor-like beta-barrel" evidence="6">
    <location>
        <begin position="265"/>
        <end position="767"/>
    </location>
</feature>
<keyword evidence="3" id="KW-0813">Transport</keyword>